<evidence type="ECO:0000256" key="2">
    <source>
        <dbReference type="ARBA" id="ARBA00022737"/>
    </source>
</evidence>
<dbReference type="GO" id="GO:0005737">
    <property type="term" value="C:cytoplasm"/>
    <property type="evidence" value="ECO:0007669"/>
    <property type="project" value="TreeGrafter"/>
</dbReference>
<proteinExistence type="predicted"/>
<evidence type="ECO:0000313" key="3">
    <source>
        <dbReference type="EMBL" id="CDR00050.1"/>
    </source>
</evidence>
<name>A0A060ZFR7_ONCMY</name>
<protein>
    <submittedName>
        <fullName evidence="3">Uncharacterized protein</fullName>
    </submittedName>
</protein>
<dbReference type="EMBL" id="FR952604">
    <property type="protein sequence ID" value="CDR00050.1"/>
    <property type="molecule type" value="Genomic_DNA"/>
</dbReference>
<dbReference type="PANTHER" id="PTHR15574">
    <property type="entry name" value="WD REPEAT DOMAIN-CONTAINING FAMILY"/>
    <property type="match status" value="1"/>
</dbReference>
<dbReference type="GO" id="GO:0045717">
    <property type="term" value="P:negative regulation of fatty acid biosynthetic process"/>
    <property type="evidence" value="ECO:0007669"/>
    <property type="project" value="TreeGrafter"/>
</dbReference>
<sequence length="152" mass="17166">MVIHFGRRLGSAAQFPPHSLSVSPSSLLRYGGSMSLQSAMSVRFNSAGTQLLALRRRLPPVLYELHSRLPSFQFDNQGYFNSCTMKSCCFAGDKDQVSPWGYGWHPKWHAVPYIVHSLQLVPSTLYPLPCRPWSKVVHYIGFKGVHYIGNRV</sequence>
<dbReference type="GO" id="GO:0080008">
    <property type="term" value="C:Cul4-RING E3 ubiquitin ligase complex"/>
    <property type="evidence" value="ECO:0007669"/>
    <property type="project" value="TreeGrafter"/>
</dbReference>
<gene>
    <name evidence="3" type="ORF">GSONMT00034840001</name>
</gene>
<keyword evidence="1" id="KW-0853">WD repeat</keyword>
<accession>A0A060ZFR7</accession>
<dbReference type="PaxDb" id="8022-A0A060ZFR7"/>
<reference evidence="3" key="2">
    <citation type="submission" date="2014-03" db="EMBL/GenBank/DDBJ databases">
        <authorList>
            <person name="Genoscope - CEA"/>
        </authorList>
    </citation>
    <scope>NUCLEOTIDE SEQUENCE</scope>
</reference>
<dbReference type="PANTHER" id="PTHR15574:SF43">
    <property type="entry name" value="DDB1- AND CUL4-ASSOCIATED FACTOR 5"/>
    <property type="match status" value="1"/>
</dbReference>
<dbReference type="STRING" id="8022.A0A060ZFR7"/>
<dbReference type="Proteomes" id="UP000193380">
    <property type="component" value="Unassembled WGS sequence"/>
</dbReference>
<organism evidence="3 4">
    <name type="scientific">Oncorhynchus mykiss</name>
    <name type="common">Rainbow trout</name>
    <name type="synonym">Salmo gairdneri</name>
    <dbReference type="NCBI Taxonomy" id="8022"/>
    <lineage>
        <taxon>Eukaryota</taxon>
        <taxon>Metazoa</taxon>
        <taxon>Chordata</taxon>
        <taxon>Craniata</taxon>
        <taxon>Vertebrata</taxon>
        <taxon>Euteleostomi</taxon>
        <taxon>Actinopterygii</taxon>
        <taxon>Neopterygii</taxon>
        <taxon>Teleostei</taxon>
        <taxon>Protacanthopterygii</taxon>
        <taxon>Salmoniformes</taxon>
        <taxon>Salmonidae</taxon>
        <taxon>Salmoninae</taxon>
        <taxon>Oncorhynchus</taxon>
    </lineage>
</organism>
<evidence type="ECO:0000313" key="4">
    <source>
        <dbReference type="Proteomes" id="UP000193380"/>
    </source>
</evidence>
<keyword evidence="2" id="KW-0677">Repeat</keyword>
<reference evidence="3" key="1">
    <citation type="journal article" date="2014" name="Nat. Commun.">
        <title>The rainbow trout genome provides novel insights into evolution after whole-genome duplication in vertebrates.</title>
        <authorList>
            <person name="Berthelot C."/>
            <person name="Brunet F."/>
            <person name="Chalopin D."/>
            <person name="Juanchich A."/>
            <person name="Bernard M."/>
            <person name="Noel B."/>
            <person name="Bento P."/>
            <person name="Da Silva C."/>
            <person name="Labadie K."/>
            <person name="Alberti A."/>
            <person name="Aury J.M."/>
            <person name="Louis A."/>
            <person name="Dehais P."/>
            <person name="Bardou P."/>
            <person name="Montfort J."/>
            <person name="Klopp C."/>
            <person name="Cabau C."/>
            <person name="Gaspin C."/>
            <person name="Thorgaard G.H."/>
            <person name="Boussaha M."/>
            <person name="Quillet E."/>
            <person name="Guyomard R."/>
            <person name="Galiana D."/>
            <person name="Bobe J."/>
            <person name="Volff J.N."/>
            <person name="Genet C."/>
            <person name="Wincker P."/>
            <person name="Jaillon O."/>
            <person name="Roest Crollius H."/>
            <person name="Guiguen Y."/>
        </authorList>
    </citation>
    <scope>NUCLEOTIDE SEQUENCE [LARGE SCALE GENOMIC DNA]</scope>
</reference>
<dbReference type="InterPro" id="IPR045151">
    <property type="entry name" value="DCAF8"/>
</dbReference>
<evidence type="ECO:0000256" key="1">
    <source>
        <dbReference type="ARBA" id="ARBA00022574"/>
    </source>
</evidence>
<dbReference type="AlphaFoldDB" id="A0A060ZFR7"/>